<dbReference type="GeneID" id="28857382"/>
<name>A0A179FZ93_METCM</name>
<protein>
    <submittedName>
        <fullName evidence="2">Uncharacterized protein</fullName>
    </submittedName>
</protein>
<comment type="caution">
    <text evidence="2">The sequence shown here is derived from an EMBL/GenBank/DDBJ whole genome shotgun (WGS) entry which is preliminary data.</text>
</comment>
<reference evidence="2 3" key="1">
    <citation type="journal article" date="2016" name="PLoS Pathog.">
        <title>Biosynthesis of antibiotic leucinostatins in bio-control fungus Purpureocillium lilacinum and their inhibition on phytophthora revealed by genome mining.</title>
        <authorList>
            <person name="Wang G."/>
            <person name="Liu Z."/>
            <person name="Lin R."/>
            <person name="Li E."/>
            <person name="Mao Z."/>
            <person name="Ling J."/>
            <person name="Yang Y."/>
            <person name="Yin W.B."/>
            <person name="Xie B."/>
        </authorList>
    </citation>
    <scope>NUCLEOTIDE SEQUENCE [LARGE SCALE GENOMIC DNA]</scope>
    <source>
        <strain evidence="2">170</strain>
    </source>
</reference>
<sequence>MCLSNKHQASGGIGASHAPPSKTSDDPPLCPCEGCHPRCGVDCVSATRRVSSVRNGDSVTTQEIVQILPDAIKIHVHVSPGLKGLSKRMKHTYNFDSKPEVE</sequence>
<dbReference type="EMBL" id="LSBJ02000002">
    <property type="protein sequence ID" value="OAQ70964.1"/>
    <property type="molecule type" value="Genomic_DNA"/>
</dbReference>
<evidence type="ECO:0000256" key="1">
    <source>
        <dbReference type="SAM" id="MobiDB-lite"/>
    </source>
</evidence>
<dbReference type="Proteomes" id="UP000078397">
    <property type="component" value="Unassembled WGS sequence"/>
</dbReference>
<dbReference type="KEGG" id="pchm:VFPPC_15635"/>
<evidence type="ECO:0000313" key="2">
    <source>
        <dbReference type="EMBL" id="OAQ70964.1"/>
    </source>
</evidence>
<dbReference type="AlphaFoldDB" id="A0A179FZ93"/>
<dbReference type="RefSeq" id="XP_018147501.1">
    <property type="nucleotide sequence ID" value="XM_018293388.1"/>
</dbReference>
<organism evidence="2 3">
    <name type="scientific">Pochonia chlamydosporia 170</name>
    <dbReference type="NCBI Taxonomy" id="1380566"/>
    <lineage>
        <taxon>Eukaryota</taxon>
        <taxon>Fungi</taxon>
        <taxon>Dikarya</taxon>
        <taxon>Ascomycota</taxon>
        <taxon>Pezizomycotina</taxon>
        <taxon>Sordariomycetes</taxon>
        <taxon>Hypocreomycetidae</taxon>
        <taxon>Hypocreales</taxon>
        <taxon>Clavicipitaceae</taxon>
        <taxon>Pochonia</taxon>
    </lineage>
</organism>
<evidence type="ECO:0000313" key="3">
    <source>
        <dbReference type="Proteomes" id="UP000078397"/>
    </source>
</evidence>
<accession>A0A179FZ93</accession>
<feature type="region of interest" description="Disordered" evidence="1">
    <location>
        <begin position="1"/>
        <end position="27"/>
    </location>
</feature>
<proteinExistence type="predicted"/>
<keyword evidence="3" id="KW-1185">Reference proteome</keyword>
<gene>
    <name evidence="2" type="ORF">VFPPC_15635</name>
</gene>